<dbReference type="NCBIfam" id="TIGR01508">
    <property type="entry name" value="rib_reduct_arch"/>
    <property type="match status" value="1"/>
</dbReference>
<keyword evidence="6" id="KW-0560">Oxidoreductase</keyword>
<accession>A0ABM8BPP6</accession>
<proteinExistence type="inferred from homology"/>
<dbReference type="PANTHER" id="PTHR38011:SF7">
    <property type="entry name" value="2,5-DIAMINO-6-RIBOSYLAMINO-4(3H)-PYRIMIDINONE 5'-PHOSPHATE REDUCTASE"/>
    <property type="match status" value="1"/>
</dbReference>
<dbReference type="Gene3D" id="3.40.430.10">
    <property type="entry name" value="Dihydrofolate Reductase, subunit A"/>
    <property type="match status" value="1"/>
</dbReference>
<comment type="pathway">
    <text evidence="1">Cofactor biosynthesis; riboflavin biosynthesis.</text>
</comment>
<protein>
    <recommendedName>
        <fullName evidence="9">2,5-diamino-6-(ribosylamino)-4(3H)-pyrimidinone 5'-phosphate reductase</fullName>
        <ecNumber evidence="9">1.1.1.302</ecNumber>
    </recommendedName>
</protein>
<feature type="domain" description="Bacterial bifunctional deaminase-reductase C-terminal" evidence="10">
    <location>
        <begin position="66"/>
        <end position="273"/>
    </location>
</feature>
<dbReference type="PANTHER" id="PTHR38011">
    <property type="entry name" value="DIHYDROFOLATE REDUCTASE FAMILY PROTEIN (AFU_ORTHOLOGUE AFUA_8G06820)"/>
    <property type="match status" value="1"/>
</dbReference>
<dbReference type="SUPFAM" id="SSF53597">
    <property type="entry name" value="Dihydrofolate reductase-like"/>
    <property type="match status" value="1"/>
</dbReference>
<evidence type="ECO:0000256" key="3">
    <source>
        <dbReference type="ARBA" id="ARBA00011738"/>
    </source>
</evidence>
<reference evidence="12" key="1">
    <citation type="submission" date="2022-09" db="EMBL/GenBank/DDBJ databases">
        <title>Complete genome sequence of Vulcanisaeta souniana.</title>
        <authorList>
            <person name="Kato S."/>
            <person name="Itoh T."/>
            <person name="Ohkuma M."/>
        </authorList>
    </citation>
    <scope>NUCLEOTIDE SEQUENCE [LARGE SCALE GENOMIC DNA]</scope>
    <source>
        <strain evidence="12">JCM 11219</strain>
    </source>
</reference>
<comment type="catalytic activity">
    <reaction evidence="7">
        <text>2,5-diamino-6-(1-D-ribitylamino)pyrimidin-4(3H)-one 5'-phosphate + NAD(+) = 2,5-diamino-6-(1-D-ribosylamino)pyrimidin-4(3H)-one 5'-phosphate + NADH + H(+)</text>
        <dbReference type="Rhea" id="RHEA:27274"/>
        <dbReference type="ChEBI" id="CHEBI:15378"/>
        <dbReference type="ChEBI" id="CHEBI:57540"/>
        <dbReference type="ChEBI" id="CHEBI:57945"/>
        <dbReference type="ChEBI" id="CHEBI:58890"/>
        <dbReference type="ChEBI" id="CHEBI:59545"/>
        <dbReference type="EC" id="1.1.1.302"/>
    </reaction>
</comment>
<comment type="similarity">
    <text evidence="2">Belongs to the HTP reductase family.</text>
</comment>
<evidence type="ECO:0000256" key="4">
    <source>
        <dbReference type="ARBA" id="ARBA00022619"/>
    </source>
</evidence>
<sequence length="281" mass="31343">MIVKCCLKPTPSSSNYTNQWFNVTNNQVIPQSLGKTYCISAMLLDINNTRYFIIPQLTSAKIMNRPYVIIVSAATLDGRIASKTGYSRLSCPFDLKRLHEVRASVDAIMVGANTVINDDPTLTPRYVKAIKNPIRVVIDGKLRIPLTAKVVTNKEAPTIIVTTEQADRNKTAQLINMGVEVWVMSKERVNLRDVLDRLFMEKGVKKVLVEGGGRLNWELIKEGLVDEVRLTISPYVFGAGTSFIEGEGYPTTMEGPRLRLKSVNMCECGNEVLLDYVIEKG</sequence>
<comment type="catalytic activity">
    <reaction evidence="8">
        <text>2,5-diamino-6-(1-D-ribitylamino)pyrimidin-4(3H)-one 5'-phosphate + NADP(+) = 2,5-diamino-6-(1-D-ribosylamino)pyrimidin-4(3H)-one 5'-phosphate + NADPH + H(+)</text>
        <dbReference type="Rhea" id="RHEA:27278"/>
        <dbReference type="ChEBI" id="CHEBI:15378"/>
        <dbReference type="ChEBI" id="CHEBI:57783"/>
        <dbReference type="ChEBI" id="CHEBI:58349"/>
        <dbReference type="ChEBI" id="CHEBI:58890"/>
        <dbReference type="ChEBI" id="CHEBI:59545"/>
        <dbReference type="EC" id="1.1.1.302"/>
    </reaction>
</comment>
<dbReference type="NCBIfam" id="TIGR00227">
    <property type="entry name" value="ribD_Cterm"/>
    <property type="match status" value="1"/>
</dbReference>
<dbReference type="Pfam" id="PF01872">
    <property type="entry name" value="RibD_C"/>
    <property type="match status" value="1"/>
</dbReference>
<keyword evidence="5" id="KW-0521">NADP</keyword>
<evidence type="ECO:0000256" key="5">
    <source>
        <dbReference type="ARBA" id="ARBA00022857"/>
    </source>
</evidence>
<evidence type="ECO:0000256" key="6">
    <source>
        <dbReference type="ARBA" id="ARBA00023002"/>
    </source>
</evidence>
<organism evidence="11 12">
    <name type="scientific">Vulcanisaeta souniana JCM 11219</name>
    <dbReference type="NCBI Taxonomy" id="1293586"/>
    <lineage>
        <taxon>Archaea</taxon>
        <taxon>Thermoproteota</taxon>
        <taxon>Thermoprotei</taxon>
        <taxon>Thermoproteales</taxon>
        <taxon>Thermoproteaceae</taxon>
        <taxon>Vulcanisaeta</taxon>
    </lineage>
</organism>
<name>A0ABM8BPP6_9CREN</name>
<dbReference type="InterPro" id="IPR006401">
    <property type="entry name" value="Rib_reduct_arc"/>
</dbReference>
<gene>
    <name evidence="11" type="ORF">Vsou_20630</name>
</gene>
<keyword evidence="12" id="KW-1185">Reference proteome</keyword>
<evidence type="ECO:0000259" key="10">
    <source>
        <dbReference type="Pfam" id="PF01872"/>
    </source>
</evidence>
<evidence type="ECO:0000313" key="12">
    <source>
        <dbReference type="Proteomes" id="UP001060771"/>
    </source>
</evidence>
<dbReference type="RefSeq" id="WP_308419831.1">
    <property type="nucleotide sequence ID" value="NZ_AP026830.1"/>
</dbReference>
<evidence type="ECO:0000256" key="8">
    <source>
        <dbReference type="ARBA" id="ARBA00049020"/>
    </source>
</evidence>
<dbReference type="Proteomes" id="UP001060771">
    <property type="component" value="Chromosome"/>
</dbReference>
<evidence type="ECO:0000256" key="7">
    <source>
        <dbReference type="ARBA" id="ARBA00047550"/>
    </source>
</evidence>
<evidence type="ECO:0000256" key="2">
    <source>
        <dbReference type="ARBA" id="ARBA00009723"/>
    </source>
</evidence>
<evidence type="ECO:0000313" key="11">
    <source>
        <dbReference type="EMBL" id="BDR92970.1"/>
    </source>
</evidence>
<evidence type="ECO:0000256" key="9">
    <source>
        <dbReference type="NCBIfam" id="TIGR01508"/>
    </source>
</evidence>
<dbReference type="EC" id="1.1.1.302" evidence="9"/>
<dbReference type="InterPro" id="IPR011549">
    <property type="entry name" value="RibD_C"/>
</dbReference>
<evidence type="ECO:0000256" key="1">
    <source>
        <dbReference type="ARBA" id="ARBA00005104"/>
    </source>
</evidence>
<dbReference type="EMBL" id="AP026830">
    <property type="protein sequence ID" value="BDR92970.1"/>
    <property type="molecule type" value="Genomic_DNA"/>
</dbReference>
<dbReference type="InterPro" id="IPR002734">
    <property type="entry name" value="RibDG_C"/>
</dbReference>
<dbReference type="GeneID" id="76207606"/>
<dbReference type="InterPro" id="IPR024072">
    <property type="entry name" value="DHFR-like_dom_sf"/>
</dbReference>
<dbReference type="InterPro" id="IPR050765">
    <property type="entry name" value="Riboflavin_Biosynth_HTPR"/>
</dbReference>
<keyword evidence="4" id="KW-0686">Riboflavin biosynthesis</keyword>
<comment type="subunit">
    <text evidence="3">Homodimer.</text>
</comment>